<dbReference type="PANTHER" id="PTHR43085:SF1">
    <property type="entry name" value="PSEUDOURIDINE KINASE-RELATED"/>
    <property type="match status" value="1"/>
</dbReference>
<protein>
    <submittedName>
        <fullName evidence="7">Carbohydrate kinase</fullName>
        <ecNumber evidence="7">2.7.1.-</ecNumber>
    </submittedName>
</protein>
<comment type="similarity">
    <text evidence="1">Belongs to the carbohydrate kinase PfkB family.</text>
</comment>
<dbReference type="Gene3D" id="3.40.1190.20">
    <property type="match status" value="1"/>
</dbReference>
<gene>
    <name evidence="7" type="ORF">ACFYXQ_36035</name>
</gene>
<evidence type="ECO:0000256" key="2">
    <source>
        <dbReference type="ARBA" id="ARBA00022679"/>
    </source>
</evidence>
<sequence length="345" mass="36518">MAIEVGKEVCEVNGESGEATARGERIIAVAGEALVDLVPADVPGHFVAMPGGSPTNVAVGLVRLGAPVRLLARIGAGAMGTRVRNHLRHNDISLDHTIQAQEPTSLAIVDLDENGVAQYDFRIDGTADWQWTDAELTDALDGDVVALHTGSLAMTQQPGADALLRLIERARPAATISYDPNMRPQLMIHEQARSRVETVLSLADVVKVSSEDLAWLYPGRPAQDVLADWACRGPALVVVTLGGDGALAATTENRISVHRPGLPIDVVDTVGAGDAFSTGLLAGLHRRDLLGADRRKALRAMAEADLVQLLDEAALIAALTCTRRGADPPTTAQVSDFVDRARRLA</sequence>
<comment type="caution">
    <text evidence="7">The sequence shown here is derived from an EMBL/GenBank/DDBJ whole genome shotgun (WGS) entry which is preliminary data.</text>
</comment>
<organism evidence="7 8">
    <name type="scientific">Nocardia jiangxiensis</name>
    <dbReference type="NCBI Taxonomy" id="282685"/>
    <lineage>
        <taxon>Bacteria</taxon>
        <taxon>Bacillati</taxon>
        <taxon>Actinomycetota</taxon>
        <taxon>Actinomycetes</taxon>
        <taxon>Mycobacteriales</taxon>
        <taxon>Nocardiaceae</taxon>
        <taxon>Nocardia</taxon>
    </lineage>
</organism>
<dbReference type="PANTHER" id="PTHR43085">
    <property type="entry name" value="HEXOKINASE FAMILY MEMBER"/>
    <property type="match status" value="1"/>
</dbReference>
<dbReference type="CDD" id="cd01167">
    <property type="entry name" value="bac_FRK"/>
    <property type="match status" value="1"/>
</dbReference>
<accession>A0ABW6SCQ2</accession>
<proteinExistence type="inferred from homology"/>
<dbReference type="InterPro" id="IPR011611">
    <property type="entry name" value="PfkB_dom"/>
</dbReference>
<keyword evidence="2 7" id="KW-0808">Transferase</keyword>
<reference evidence="7 8" key="1">
    <citation type="submission" date="2024-10" db="EMBL/GenBank/DDBJ databases">
        <title>The Natural Products Discovery Center: Release of the First 8490 Sequenced Strains for Exploring Actinobacteria Biosynthetic Diversity.</title>
        <authorList>
            <person name="Kalkreuter E."/>
            <person name="Kautsar S.A."/>
            <person name="Yang D."/>
            <person name="Bader C.D."/>
            <person name="Teijaro C.N."/>
            <person name="Fluegel L."/>
            <person name="Davis C.M."/>
            <person name="Simpson J.R."/>
            <person name="Lauterbach L."/>
            <person name="Steele A.D."/>
            <person name="Gui C."/>
            <person name="Meng S."/>
            <person name="Li G."/>
            <person name="Viehrig K."/>
            <person name="Ye F."/>
            <person name="Su P."/>
            <person name="Kiefer A.F."/>
            <person name="Nichols A."/>
            <person name="Cepeda A.J."/>
            <person name="Yan W."/>
            <person name="Fan B."/>
            <person name="Jiang Y."/>
            <person name="Adhikari A."/>
            <person name="Zheng C.-J."/>
            <person name="Schuster L."/>
            <person name="Cowan T.M."/>
            <person name="Smanski M.J."/>
            <person name="Chevrette M.G."/>
            <person name="De Carvalho L.P.S."/>
            <person name="Shen B."/>
        </authorList>
    </citation>
    <scope>NUCLEOTIDE SEQUENCE [LARGE SCALE GENOMIC DNA]</scope>
    <source>
        <strain evidence="7 8">NPDC002593</strain>
    </source>
</reference>
<dbReference type="PROSITE" id="PS00583">
    <property type="entry name" value="PFKB_KINASES_1"/>
    <property type="match status" value="1"/>
</dbReference>
<dbReference type="Pfam" id="PF00294">
    <property type="entry name" value="PfkB"/>
    <property type="match status" value="1"/>
</dbReference>
<evidence type="ECO:0000256" key="1">
    <source>
        <dbReference type="ARBA" id="ARBA00010688"/>
    </source>
</evidence>
<keyword evidence="4 7" id="KW-0418">Kinase</keyword>
<dbReference type="InterPro" id="IPR050306">
    <property type="entry name" value="PfkB_Carbo_kinase"/>
</dbReference>
<evidence type="ECO:0000259" key="6">
    <source>
        <dbReference type="Pfam" id="PF00294"/>
    </source>
</evidence>
<dbReference type="Proteomes" id="UP001601992">
    <property type="component" value="Unassembled WGS sequence"/>
</dbReference>
<dbReference type="InterPro" id="IPR002173">
    <property type="entry name" value="Carboh/pur_kinase_PfkB_CS"/>
</dbReference>
<dbReference type="RefSeq" id="WP_387406314.1">
    <property type="nucleotide sequence ID" value="NZ_JBIAQY010000017.1"/>
</dbReference>
<evidence type="ECO:0000313" key="7">
    <source>
        <dbReference type="EMBL" id="MFF3573185.1"/>
    </source>
</evidence>
<keyword evidence="8" id="KW-1185">Reference proteome</keyword>
<dbReference type="EC" id="2.7.1.-" evidence="7"/>
<name>A0ABW6SCQ2_9NOCA</name>
<feature type="domain" description="Carbohydrate kinase PfkB" evidence="6">
    <location>
        <begin position="28"/>
        <end position="329"/>
    </location>
</feature>
<dbReference type="InterPro" id="IPR029056">
    <property type="entry name" value="Ribokinase-like"/>
</dbReference>
<dbReference type="EMBL" id="JBIAQY010000017">
    <property type="protein sequence ID" value="MFF3573185.1"/>
    <property type="molecule type" value="Genomic_DNA"/>
</dbReference>
<keyword evidence="5" id="KW-0067">ATP-binding</keyword>
<evidence type="ECO:0000256" key="4">
    <source>
        <dbReference type="ARBA" id="ARBA00022777"/>
    </source>
</evidence>
<keyword evidence="3" id="KW-0547">Nucleotide-binding</keyword>
<dbReference type="InterPro" id="IPR002139">
    <property type="entry name" value="Ribo/fructo_kinase"/>
</dbReference>
<evidence type="ECO:0000313" key="8">
    <source>
        <dbReference type="Proteomes" id="UP001601992"/>
    </source>
</evidence>
<dbReference type="SUPFAM" id="SSF53613">
    <property type="entry name" value="Ribokinase-like"/>
    <property type="match status" value="1"/>
</dbReference>
<dbReference type="PRINTS" id="PR00990">
    <property type="entry name" value="RIBOKINASE"/>
</dbReference>
<evidence type="ECO:0000256" key="5">
    <source>
        <dbReference type="ARBA" id="ARBA00022840"/>
    </source>
</evidence>
<dbReference type="GO" id="GO:0016301">
    <property type="term" value="F:kinase activity"/>
    <property type="evidence" value="ECO:0007669"/>
    <property type="project" value="UniProtKB-KW"/>
</dbReference>
<evidence type="ECO:0000256" key="3">
    <source>
        <dbReference type="ARBA" id="ARBA00022741"/>
    </source>
</evidence>